<feature type="active site" description="Proton donor" evidence="9">
    <location>
        <position position="181"/>
    </location>
</feature>
<dbReference type="GO" id="GO:0008422">
    <property type="term" value="F:beta-glucosidase activity"/>
    <property type="evidence" value="ECO:0007669"/>
    <property type="project" value="UniProtKB-EC"/>
</dbReference>
<dbReference type="PRINTS" id="PR00131">
    <property type="entry name" value="GLHYDRLASE1"/>
</dbReference>
<dbReference type="Gene3D" id="3.20.20.80">
    <property type="entry name" value="Glycosidases"/>
    <property type="match status" value="1"/>
</dbReference>
<dbReference type="Proteomes" id="UP000322530">
    <property type="component" value="Unassembled WGS sequence"/>
</dbReference>
<evidence type="ECO:0000256" key="3">
    <source>
        <dbReference type="ARBA" id="ARBA00012744"/>
    </source>
</evidence>
<feature type="binding site" evidence="10">
    <location>
        <begin position="428"/>
        <end position="429"/>
    </location>
    <ligand>
        <name>substrate</name>
    </ligand>
</feature>
<feature type="binding site" evidence="10">
    <location>
        <position position="309"/>
    </location>
    <ligand>
        <name>substrate</name>
    </ligand>
</feature>
<feature type="binding site" evidence="10">
    <location>
        <position position="180"/>
    </location>
    <ligand>
        <name>substrate</name>
    </ligand>
</feature>
<dbReference type="PANTHER" id="PTHR10353:SF36">
    <property type="entry name" value="LP05116P"/>
    <property type="match status" value="1"/>
</dbReference>
<feature type="binding site" evidence="10">
    <location>
        <position position="136"/>
    </location>
    <ligand>
        <name>substrate</name>
    </ligand>
</feature>
<keyword evidence="8" id="KW-0624">Polysaccharide degradation</keyword>
<sequence length="466" mass="52271">MSLINGEHPQTSVNPNISMAFPKDFVWGAATAAYQIEGATNEDGRGLTIWDQFAATPGKTFLGQTGEVATDHYHRVAEDVTLMKQLGLGAYRFSVAWSRILPQGTGTINQAGLDFYDHLVDELLAKNIMPMLTLYHWDLPLALHERGGWLNRDTALAFADYAEIVARRLGDRVNYWQTHNEPWCIAYLGYGIGIHAPGEKNVAHLGSVGHHLLVAHGLAVPRLRAFSQPGTQVGITLNFTPAYGADQHPETLKQVEKAQRSNRWFSDPIFRGAYPEGLFADLDCDEPAIAAEDFALINAPLDFLGVNYYTRTLFQWQPEGSTPVETAGQSNVIRSVPGSQYTAMGWEICPLVLTDLLLWLQQEYSVPALYITENGAAFDDKWDGESEYVVDSERLLYLREHIRAAGEAIKQGVPLRGYFAWSLLDNYEWMDGYSKRFGLIYVDYASQRRIIKNSGRWYASLIKAQR</sequence>
<feature type="binding site" evidence="10">
    <location>
        <position position="35"/>
    </location>
    <ligand>
        <name>substrate</name>
    </ligand>
</feature>
<comment type="similarity">
    <text evidence="2 12">Belongs to the glycosyl hydrolase 1 family.</text>
</comment>
<dbReference type="PROSITE" id="PS00572">
    <property type="entry name" value="GLYCOSYL_HYDROL_F1_1"/>
    <property type="match status" value="1"/>
</dbReference>
<name>A0A5A5TBI7_9CHLR</name>
<evidence type="ECO:0000313" key="14">
    <source>
        <dbReference type="Proteomes" id="UP000322530"/>
    </source>
</evidence>
<dbReference type="RefSeq" id="WP_172632067.1">
    <property type="nucleotide sequence ID" value="NZ_BIXY01000030.1"/>
</dbReference>
<evidence type="ECO:0000256" key="5">
    <source>
        <dbReference type="ARBA" id="ARBA00023001"/>
    </source>
</evidence>
<evidence type="ECO:0000256" key="2">
    <source>
        <dbReference type="ARBA" id="ARBA00010838"/>
    </source>
</evidence>
<comment type="catalytic activity">
    <reaction evidence="1 12">
        <text>Hydrolysis of terminal, non-reducing beta-D-glucosyl residues with release of beta-D-glucose.</text>
        <dbReference type="EC" id="3.2.1.21"/>
    </reaction>
</comment>
<dbReference type="PANTHER" id="PTHR10353">
    <property type="entry name" value="GLYCOSYL HYDROLASE"/>
    <property type="match status" value="1"/>
</dbReference>
<dbReference type="Pfam" id="PF00232">
    <property type="entry name" value="Glyco_hydro_1"/>
    <property type="match status" value="1"/>
</dbReference>
<evidence type="ECO:0000256" key="12">
    <source>
        <dbReference type="RuleBase" id="RU361175"/>
    </source>
</evidence>
<dbReference type="InterPro" id="IPR001360">
    <property type="entry name" value="Glyco_hydro_1"/>
</dbReference>
<evidence type="ECO:0000256" key="4">
    <source>
        <dbReference type="ARBA" id="ARBA00022801"/>
    </source>
</evidence>
<keyword evidence="14" id="KW-1185">Reference proteome</keyword>
<evidence type="ECO:0000313" key="13">
    <source>
        <dbReference type="EMBL" id="GCF08792.1"/>
    </source>
</evidence>
<organism evidence="13 14">
    <name type="scientific">Dictyobacter arantiisoli</name>
    <dbReference type="NCBI Taxonomy" id="2014874"/>
    <lineage>
        <taxon>Bacteria</taxon>
        <taxon>Bacillati</taxon>
        <taxon>Chloroflexota</taxon>
        <taxon>Ktedonobacteria</taxon>
        <taxon>Ktedonobacterales</taxon>
        <taxon>Dictyobacteraceae</taxon>
        <taxon>Dictyobacter</taxon>
    </lineage>
</organism>
<keyword evidence="6" id="KW-0119">Carbohydrate metabolism</keyword>
<dbReference type="InterPro" id="IPR017853">
    <property type="entry name" value="GH"/>
</dbReference>
<evidence type="ECO:0000256" key="8">
    <source>
        <dbReference type="ARBA" id="ARBA00023326"/>
    </source>
</evidence>
<evidence type="ECO:0000256" key="7">
    <source>
        <dbReference type="ARBA" id="ARBA00023295"/>
    </source>
</evidence>
<evidence type="ECO:0000256" key="1">
    <source>
        <dbReference type="ARBA" id="ARBA00000448"/>
    </source>
</evidence>
<dbReference type="SUPFAM" id="SSF51445">
    <property type="entry name" value="(Trans)glycosidases"/>
    <property type="match status" value="1"/>
</dbReference>
<keyword evidence="4 12" id="KW-0378">Hydrolase</keyword>
<dbReference type="InterPro" id="IPR033132">
    <property type="entry name" value="GH_1_N_CS"/>
</dbReference>
<protein>
    <recommendedName>
        <fullName evidence="3 12">Beta-glucosidase</fullName>
        <ecNumber evidence="3 12">3.2.1.21</ecNumber>
    </recommendedName>
</protein>
<accession>A0A5A5TBI7</accession>
<evidence type="ECO:0000256" key="11">
    <source>
        <dbReference type="PROSITE-ProRule" id="PRU10055"/>
    </source>
</evidence>
<evidence type="ECO:0000256" key="10">
    <source>
        <dbReference type="PIRSR" id="PIRSR617736-2"/>
    </source>
</evidence>
<reference evidence="13 14" key="1">
    <citation type="submission" date="2019-01" db="EMBL/GenBank/DDBJ databases">
        <title>Draft genome sequence of Dictyobacter sp. Uno17.</title>
        <authorList>
            <person name="Wang C.M."/>
            <person name="Zheng Y."/>
            <person name="Sakai Y."/>
            <person name="Abe K."/>
            <person name="Yokota A."/>
            <person name="Yabe S."/>
        </authorList>
    </citation>
    <scope>NUCLEOTIDE SEQUENCE [LARGE SCALE GENOMIC DNA]</scope>
    <source>
        <strain evidence="13 14">Uno17</strain>
    </source>
</reference>
<dbReference type="FunFam" id="3.20.20.80:FF:000004">
    <property type="entry name" value="Beta-glucosidase 6-phospho-beta-glucosidase"/>
    <property type="match status" value="1"/>
</dbReference>
<feature type="active site" description="Nucleophile" evidence="9 11">
    <location>
        <position position="373"/>
    </location>
</feature>
<gene>
    <name evidence="13" type="ORF">KDI_23560</name>
</gene>
<evidence type="ECO:0000256" key="6">
    <source>
        <dbReference type="ARBA" id="ARBA00023277"/>
    </source>
</evidence>
<dbReference type="NCBIfam" id="TIGR03356">
    <property type="entry name" value="BGL"/>
    <property type="match status" value="1"/>
</dbReference>
<dbReference type="AlphaFoldDB" id="A0A5A5TBI7"/>
<feature type="binding site" evidence="10">
    <location>
        <position position="421"/>
    </location>
    <ligand>
        <name>substrate</name>
    </ligand>
</feature>
<dbReference type="EC" id="3.2.1.21" evidence="3 12"/>
<keyword evidence="5" id="KW-0136">Cellulose degradation</keyword>
<dbReference type="EMBL" id="BIXY01000030">
    <property type="protein sequence ID" value="GCF08792.1"/>
    <property type="molecule type" value="Genomic_DNA"/>
</dbReference>
<dbReference type="InterPro" id="IPR018120">
    <property type="entry name" value="Glyco_hydro_1_AS"/>
</dbReference>
<dbReference type="GO" id="GO:0030245">
    <property type="term" value="P:cellulose catabolic process"/>
    <property type="evidence" value="ECO:0007669"/>
    <property type="project" value="UniProtKB-KW"/>
</dbReference>
<comment type="caution">
    <text evidence="13">The sequence shown here is derived from an EMBL/GenBank/DDBJ whole genome shotgun (WGS) entry which is preliminary data.</text>
</comment>
<proteinExistence type="inferred from homology"/>
<dbReference type="PROSITE" id="PS00653">
    <property type="entry name" value="GLYCOSYL_HYDROL_F1_2"/>
    <property type="match status" value="1"/>
</dbReference>
<evidence type="ECO:0000256" key="9">
    <source>
        <dbReference type="PIRSR" id="PIRSR617736-1"/>
    </source>
</evidence>
<keyword evidence="7 12" id="KW-0326">Glycosidase</keyword>
<dbReference type="InterPro" id="IPR017736">
    <property type="entry name" value="Glyco_hydro_1_beta-glucosidase"/>
</dbReference>